<gene>
    <name evidence="1" type="ORF">I5803_10505</name>
</gene>
<dbReference type="RefSeq" id="WP_196986314.1">
    <property type="nucleotide sequence ID" value="NZ_JADWYS010000001.1"/>
</dbReference>
<dbReference type="Proteomes" id="UP000651050">
    <property type="component" value="Unassembled WGS sequence"/>
</dbReference>
<organism evidence="1 2">
    <name type="scientific">Caenimonas aquaedulcis</name>
    <dbReference type="NCBI Taxonomy" id="2793270"/>
    <lineage>
        <taxon>Bacteria</taxon>
        <taxon>Pseudomonadati</taxon>
        <taxon>Pseudomonadota</taxon>
        <taxon>Betaproteobacteria</taxon>
        <taxon>Burkholderiales</taxon>
        <taxon>Comamonadaceae</taxon>
        <taxon>Caenimonas</taxon>
    </lineage>
</organism>
<proteinExistence type="predicted"/>
<sequence>MGYGNATAIETEGTTFGQLVLGQYLLKDPPGDEGQTFFLVLGVQPSIDPRLLSIRVTDSEGYESMFTAEPAGKARVGAGDVQPWGD</sequence>
<keyword evidence="2" id="KW-1185">Reference proteome</keyword>
<evidence type="ECO:0000313" key="2">
    <source>
        <dbReference type="Proteomes" id="UP000651050"/>
    </source>
</evidence>
<comment type="caution">
    <text evidence="1">The sequence shown here is derived from an EMBL/GenBank/DDBJ whole genome shotgun (WGS) entry which is preliminary data.</text>
</comment>
<evidence type="ECO:0000313" key="1">
    <source>
        <dbReference type="EMBL" id="MBG9388453.1"/>
    </source>
</evidence>
<dbReference type="EMBL" id="JADWYS010000001">
    <property type="protein sequence ID" value="MBG9388453.1"/>
    <property type="molecule type" value="Genomic_DNA"/>
</dbReference>
<accession>A0A931H4M6</accession>
<reference evidence="1" key="1">
    <citation type="submission" date="2020-11" db="EMBL/GenBank/DDBJ databases">
        <title>Bacterial whole genome sequence for Caenimonas sp. DR4.4.</title>
        <authorList>
            <person name="Le V."/>
            <person name="Ko S.-R."/>
            <person name="Ahn C.-Y."/>
            <person name="Oh H.-M."/>
        </authorList>
    </citation>
    <scope>NUCLEOTIDE SEQUENCE</scope>
    <source>
        <strain evidence="1">DR4.4</strain>
    </source>
</reference>
<name>A0A931H4M6_9BURK</name>
<dbReference type="AlphaFoldDB" id="A0A931H4M6"/>
<protein>
    <submittedName>
        <fullName evidence="1">Uncharacterized protein</fullName>
    </submittedName>
</protein>